<keyword evidence="2" id="KW-1185">Reference proteome</keyword>
<evidence type="ECO:0008006" key="3">
    <source>
        <dbReference type="Google" id="ProtNLM"/>
    </source>
</evidence>
<organism evidence="1 2">
    <name type="scientific">Sphingomonas sanxanigenens DSM 19645 = NX02</name>
    <dbReference type="NCBI Taxonomy" id="1123269"/>
    <lineage>
        <taxon>Bacteria</taxon>
        <taxon>Pseudomonadati</taxon>
        <taxon>Pseudomonadota</taxon>
        <taxon>Alphaproteobacteria</taxon>
        <taxon>Sphingomonadales</taxon>
        <taxon>Sphingomonadaceae</taxon>
        <taxon>Sphingomonas</taxon>
    </lineage>
</organism>
<sequence length="120" mass="11868">MSVLDGILGQLGGNIDVANMAAKLGISPAMAEKAIAALGQAHQQPGDTVAGAAAKTGLGTDILSQIVHHIGGEGSLSRFASLLNEHPQAAGILGMLDKDGDGNPLNDIAGMAKGLFGGKS</sequence>
<accession>W0A638</accession>
<dbReference type="HOGENOM" id="CLU_2057779_0_0_5"/>
<gene>
    <name evidence="1" type="ORF">NX02_03710</name>
</gene>
<dbReference type="eggNOG" id="ENOG5031GNA">
    <property type="taxonomic scope" value="Bacteria"/>
</dbReference>
<proteinExistence type="predicted"/>
<dbReference type="PATRIC" id="fig|1123269.5.peg.727"/>
<reference evidence="1 2" key="1">
    <citation type="submission" date="2013-07" db="EMBL/GenBank/DDBJ databases">
        <title>Completed genome of Sphingomonas sanxanigenens NX02.</title>
        <authorList>
            <person name="Ma T."/>
            <person name="Huang H."/>
            <person name="Wu M."/>
            <person name="Li X."/>
            <person name="Li G."/>
        </authorList>
    </citation>
    <scope>NUCLEOTIDE SEQUENCE [LARGE SCALE GENOMIC DNA]</scope>
    <source>
        <strain evidence="1 2">NX02</strain>
    </source>
</reference>
<dbReference type="AlphaFoldDB" id="W0A638"/>
<dbReference type="OrthoDB" id="7450771at2"/>
<dbReference type="EMBL" id="CP006644">
    <property type="protein sequence ID" value="AHE52496.1"/>
    <property type="molecule type" value="Genomic_DNA"/>
</dbReference>
<evidence type="ECO:0000313" key="1">
    <source>
        <dbReference type="EMBL" id="AHE52496.1"/>
    </source>
</evidence>
<dbReference type="Proteomes" id="UP000018851">
    <property type="component" value="Chromosome"/>
</dbReference>
<protein>
    <recommendedName>
        <fullName evidence="3">DUF937 domain-containing protein</fullName>
    </recommendedName>
</protein>
<dbReference type="KEGG" id="ssan:NX02_03710"/>
<evidence type="ECO:0000313" key="2">
    <source>
        <dbReference type="Proteomes" id="UP000018851"/>
    </source>
</evidence>
<name>W0A638_9SPHN</name>
<dbReference type="RefSeq" id="WP_025290802.1">
    <property type="nucleotide sequence ID" value="NZ_CP006644.1"/>
</dbReference>